<sequence length="404" mass="44493">MAEKVVVKNLYKVFGPDPQLAMQMLQRGQSKDEIFQQTGMVVGVKDANFHVNEGEIFVLMGLSGSGKSTLIRLLNRLVEPTHGQILVGGNDVATMTKKALIELRRKDLAMVFQSFALLPHLSVLRNTAFGLEVAGVDRKAREMRAMEVLDQVGLKAFANRMPAELSGGMQQRVGLARALAVDPSLMLMDEAFSALDPLKRTEMQELLLKLQSEQQRTIVFVSHDLDEAFHIGNRIAIMEGGRIVQIGTPDEILRNPSDAYVRAFFKGVDVNKYLVAKDVASANETLVIRASADAQADMRTAIAQLRETQRHYAFVVGQDGRLQGAVTMDSMFRGLESGTSEISSAFVPHIQPVADSLVLRNLIARLVTNPVPLPVVDADMRYLGAVTQTILLKKMVEEVEASHE</sequence>
<evidence type="ECO:0000259" key="7">
    <source>
        <dbReference type="PROSITE" id="PS50893"/>
    </source>
</evidence>
<dbReference type="SUPFAM" id="SSF52540">
    <property type="entry name" value="P-loop containing nucleoside triphosphate hydrolases"/>
    <property type="match status" value="1"/>
</dbReference>
<evidence type="ECO:0000256" key="2">
    <source>
        <dbReference type="ARBA" id="ARBA00022448"/>
    </source>
</evidence>
<dbReference type="EMBL" id="QFZK01000020">
    <property type="protein sequence ID" value="RFO95221.1"/>
    <property type="molecule type" value="Genomic_DNA"/>
</dbReference>
<protein>
    <recommendedName>
        <fullName evidence="6">Quaternary amine transport ATP-binding protein</fullName>
        <ecNumber evidence="6">7.6.2.9</ecNumber>
    </recommendedName>
</protein>
<dbReference type="GO" id="GO:0015418">
    <property type="term" value="F:ABC-type quaternary ammonium compound transporting activity"/>
    <property type="evidence" value="ECO:0007669"/>
    <property type="project" value="UniProtKB-EC"/>
</dbReference>
<dbReference type="GO" id="GO:0005524">
    <property type="term" value="F:ATP binding"/>
    <property type="evidence" value="ECO:0007669"/>
    <property type="project" value="UniProtKB-UniRule"/>
</dbReference>
<evidence type="ECO:0000256" key="3">
    <source>
        <dbReference type="ARBA" id="ARBA00022475"/>
    </source>
</evidence>
<dbReference type="GO" id="GO:0006865">
    <property type="term" value="P:amino acid transport"/>
    <property type="evidence" value="ECO:0007669"/>
    <property type="project" value="UniProtKB-UniRule"/>
</dbReference>
<dbReference type="InterPro" id="IPR046342">
    <property type="entry name" value="CBS_dom_sf"/>
</dbReference>
<dbReference type="GO" id="GO:0005886">
    <property type="term" value="C:plasma membrane"/>
    <property type="evidence" value="ECO:0007669"/>
    <property type="project" value="UniProtKB-SubCell"/>
</dbReference>
<dbReference type="Proteomes" id="UP000260665">
    <property type="component" value="Unassembled WGS sequence"/>
</dbReference>
<evidence type="ECO:0000313" key="9">
    <source>
        <dbReference type="Proteomes" id="UP000260665"/>
    </source>
</evidence>
<dbReference type="InterPro" id="IPR027417">
    <property type="entry name" value="P-loop_NTPase"/>
</dbReference>
<dbReference type="OrthoDB" id="9802264at2"/>
<dbReference type="GO" id="GO:0031460">
    <property type="term" value="P:glycine betaine transport"/>
    <property type="evidence" value="ECO:0007669"/>
    <property type="project" value="InterPro"/>
</dbReference>
<keyword evidence="4 6" id="KW-0547">Nucleotide-binding</keyword>
<dbReference type="NCBIfam" id="TIGR01186">
    <property type="entry name" value="proV"/>
    <property type="match status" value="1"/>
</dbReference>
<dbReference type="SMART" id="SM00382">
    <property type="entry name" value="AAA"/>
    <property type="match status" value="1"/>
</dbReference>
<keyword evidence="2 6" id="KW-0813">Transport</keyword>
<keyword evidence="6" id="KW-0472">Membrane</keyword>
<evidence type="ECO:0000256" key="4">
    <source>
        <dbReference type="ARBA" id="ARBA00022741"/>
    </source>
</evidence>
<evidence type="ECO:0000256" key="5">
    <source>
        <dbReference type="ARBA" id="ARBA00022840"/>
    </source>
</evidence>
<feature type="domain" description="ABC transporter" evidence="7">
    <location>
        <begin position="29"/>
        <end position="265"/>
    </location>
</feature>
<dbReference type="PANTHER" id="PTHR43869:SF1">
    <property type="entry name" value="GLYCINE BETAINE_PROLINE BETAINE TRANSPORT SYSTEM ATP-BINDING PROTEIN PROV"/>
    <property type="match status" value="1"/>
</dbReference>
<dbReference type="Pfam" id="PF00005">
    <property type="entry name" value="ABC_tran"/>
    <property type="match status" value="1"/>
</dbReference>
<keyword evidence="6" id="KW-0997">Cell inner membrane</keyword>
<evidence type="ECO:0000256" key="1">
    <source>
        <dbReference type="ARBA" id="ARBA00005417"/>
    </source>
</evidence>
<name>A0A3E1R7Q1_9BURK</name>
<gene>
    <name evidence="8" type="ORF">DIC66_19610</name>
</gene>
<reference evidence="8 9" key="1">
    <citation type="submission" date="2018-05" db="EMBL/GenBank/DDBJ databases">
        <title>Rhodoferax soyangensis sp.nov., isolated from an oligotrophic freshwater lake.</title>
        <authorList>
            <person name="Park M."/>
        </authorList>
    </citation>
    <scope>NUCLEOTIDE SEQUENCE [LARGE SCALE GENOMIC DNA]</scope>
    <source>
        <strain evidence="8 9">IMCC26218</strain>
    </source>
</reference>
<dbReference type="InterPro" id="IPR005892">
    <property type="entry name" value="Gly-betaine_transp_ATP-bd"/>
</dbReference>
<dbReference type="AlphaFoldDB" id="A0A3E1R7Q1"/>
<accession>A0A3E1R7Q1</accession>
<keyword evidence="3" id="KW-1003">Cell membrane</keyword>
<dbReference type="CDD" id="cd03294">
    <property type="entry name" value="ABC_Pro_Gly_Betaine"/>
    <property type="match status" value="1"/>
</dbReference>
<dbReference type="Gene3D" id="3.40.50.300">
    <property type="entry name" value="P-loop containing nucleotide triphosphate hydrolases"/>
    <property type="match status" value="1"/>
</dbReference>
<organism evidence="8 9">
    <name type="scientific">Rhodoferax lacus</name>
    <dbReference type="NCBI Taxonomy" id="2184758"/>
    <lineage>
        <taxon>Bacteria</taxon>
        <taxon>Pseudomonadati</taxon>
        <taxon>Pseudomonadota</taxon>
        <taxon>Betaproteobacteria</taxon>
        <taxon>Burkholderiales</taxon>
        <taxon>Comamonadaceae</taxon>
        <taxon>Rhodoferax</taxon>
    </lineage>
</organism>
<comment type="similarity">
    <text evidence="1 6">Belongs to the ABC transporter superfamily.</text>
</comment>
<dbReference type="SUPFAM" id="SSF54631">
    <property type="entry name" value="CBS-domain pair"/>
    <property type="match status" value="1"/>
</dbReference>
<comment type="caution">
    <text evidence="8">The sequence shown here is derived from an EMBL/GenBank/DDBJ whole genome shotgun (WGS) entry which is preliminary data.</text>
</comment>
<dbReference type="InterPro" id="IPR051921">
    <property type="entry name" value="ABC_osmolyte_uptake_ATP-bind"/>
</dbReference>
<evidence type="ECO:0000256" key="6">
    <source>
        <dbReference type="RuleBase" id="RU369116"/>
    </source>
</evidence>
<proteinExistence type="inferred from homology"/>
<comment type="catalytic activity">
    <reaction evidence="6">
        <text>a quaternary ammonium(out) + ATP + H2O = a quaternary ammonium(in) + ADP + phosphate + H(+)</text>
        <dbReference type="Rhea" id="RHEA:11036"/>
        <dbReference type="ChEBI" id="CHEBI:15377"/>
        <dbReference type="ChEBI" id="CHEBI:15378"/>
        <dbReference type="ChEBI" id="CHEBI:30616"/>
        <dbReference type="ChEBI" id="CHEBI:35267"/>
        <dbReference type="ChEBI" id="CHEBI:43474"/>
        <dbReference type="ChEBI" id="CHEBI:456216"/>
    </reaction>
</comment>
<dbReference type="GO" id="GO:0016887">
    <property type="term" value="F:ATP hydrolysis activity"/>
    <property type="evidence" value="ECO:0007669"/>
    <property type="project" value="UniProtKB-UniRule"/>
</dbReference>
<keyword evidence="9" id="KW-1185">Reference proteome</keyword>
<dbReference type="Gene3D" id="3.10.580.10">
    <property type="entry name" value="CBS-domain"/>
    <property type="match status" value="1"/>
</dbReference>
<dbReference type="GO" id="GO:0006970">
    <property type="term" value="P:response to osmotic stress"/>
    <property type="evidence" value="ECO:0007669"/>
    <property type="project" value="UniProtKB-ARBA"/>
</dbReference>
<dbReference type="PANTHER" id="PTHR43869">
    <property type="entry name" value="GLYCINE BETAINE/PROLINE BETAINE TRANSPORT SYSTEM ATP-BINDING PROTEIN PROV"/>
    <property type="match status" value="1"/>
</dbReference>
<dbReference type="NCBIfam" id="NF007480">
    <property type="entry name" value="PRK10070.1"/>
    <property type="match status" value="1"/>
</dbReference>
<dbReference type="InterPro" id="IPR003593">
    <property type="entry name" value="AAA+_ATPase"/>
</dbReference>
<comment type="subunit">
    <text evidence="6">The complex is probably composed of two ATP-binding proteins, two transmembrane proteins and a solute-binding protein.</text>
</comment>
<dbReference type="InterPro" id="IPR017871">
    <property type="entry name" value="ABC_transporter-like_CS"/>
</dbReference>
<dbReference type="InterPro" id="IPR003439">
    <property type="entry name" value="ABC_transporter-like_ATP-bd"/>
</dbReference>
<dbReference type="FunFam" id="3.40.50.300:FF:000201">
    <property type="entry name" value="Glycine betaine/L-proline ABC transporter ATP-binding protein"/>
    <property type="match status" value="1"/>
</dbReference>
<evidence type="ECO:0000313" key="8">
    <source>
        <dbReference type="EMBL" id="RFO95221.1"/>
    </source>
</evidence>
<dbReference type="PROSITE" id="PS00211">
    <property type="entry name" value="ABC_TRANSPORTER_1"/>
    <property type="match status" value="1"/>
</dbReference>
<dbReference type="PROSITE" id="PS50893">
    <property type="entry name" value="ABC_TRANSPORTER_2"/>
    <property type="match status" value="1"/>
</dbReference>
<keyword evidence="5 6" id="KW-0067">ATP-binding</keyword>
<comment type="subcellular location">
    <subcellularLocation>
        <location evidence="6">Cell inner membrane</location>
        <topology evidence="6">Peripheral membrane protein</topology>
    </subcellularLocation>
</comment>
<dbReference type="EC" id="7.6.2.9" evidence="6"/>